<proteinExistence type="predicted"/>
<protein>
    <submittedName>
        <fullName evidence="1">Uncharacterized protein</fullName>
    </submittedName>
</protein>
<keyword evidence="2" id="KW-1185">Reference proteome</keyword>
<dbReference type="Proteomes" id="UP000663722">
    <property type="component" value="Chromosome"/>
</dbReference>
<gene>
    <name evidence="1" type="ORF">dnm_008960</name>
</gene>
<accession>A0A975BGI6</accession>
<sequence length="41" mass="4639">MPISEKPFRFGDNVGSSMLPGEGLSQDVREHTVYSSLIFYF</sequence>
<reference evidence="1" key="1">
    <citation type="journal article" date="2021" name="Microb. Physiol.">
        <title>Proteogenomic Insights into the Physiology of Marine, Sulfate-Reducing, Filamentous Desulfonema limicola and Desulfonema magnum.</title>
        <authorList>
            <person name="Schnaars V."/>
            <person name="Wohlbrand L."/>
            <person name="Scheve S."/>
            <person name="Hinrichs C."/>
            <person name="Reinhardt R."/>
            <person name="Rabus R."/>
        </authorList>
    </citation>
    <scope>NUCLEOTIDE SEQUENCE</scope>
    <source>
        <strain evidence="1">4be13</strain>
    </source>
</reference>
<dbReference type="KEGG" id="dmm:dnm_008960"/>
<organism evidence="1 2">
    <name type="scientific">Desulfonema magnum</name>
    <dbReference type="NCBI Taxonomy" id="45655"/>
    <lineage>
        <taxon>Bacteria</taxon>
        <taxon>Pseudomonadati</taxon>
        <taxon>Thermodesulfobacteriota</taxon>
        <taxon>Desulfobacteria</taxon>
        <taxon>Desulfobacterales</taxon>
        <taxon>Desulfococcaceae</taxon>
        <taxon>Desulfonema</taxon>
    </lineage>
</organism>
<dbReference type="AlphaFoldDB" id="A0A975BGI6"/>
<name>A0A975BGI6_9BACT</name>
<evidence type="ECO:0000313" key="2">
    <source>
        <dbReference type="Proteomes" id="UP000663722"/>
    </source>
</evidence>
<evidence type="ECO:0000313" key="1">
    <source>
        <dbReference type="EMBL" id="QTA84893.1"/>
    </source>
</evidence>
<dbReference type="EMBL" id="CP061800">
    <property type="protein sequence ID" value="QTA84893.1"/>
    <property type="molecule type" value="Genomic_DNA"/>
</dbReference>